<organism evidence="2 3">
    <name type="scientific">Caenorhabditis tropicalis</name>
    <dbReference type="NCBI Taxonomy" id="1561998"/>
    <lineage>
        <taxon>Eukaryota</taxon>
        <taxon>Metazoa</taxon>
        <taxon>Ecdysozoa</taxon>
        <taxon>Nematoda</taxon>
        <taxon>Chromadorea</taxon>
        <taxon>Rhabditida</taxon>
        <taxon>Rhabditina</taxon>
        <taxon>Rhabditomorpha</taxon>
        <taxon>Rhabditoidea</taxon>
        <taxon>Rhabditidae</taxon>
        <taxon>Peloderinae</taxon>
        <taxon>Caenorhabditis</taxon>
    </lineage>
</organism>
<accession>A0A1I7T293</accession>
<evidence type="ECO:0000259" key="1">
    <source>
        <dbReference type="PROSITE" id="PS50181"/>
    </source>
</evidence>
<evidence type="ECO:0000313" key="3">
    <source>
        <dbReference type="WBParaSite" id="Csp11.Scaffold476.g1726.t1"/>
    </source>
</evidence>
<protein>
    <submittedName>
        <fullName evidence="3">F-box domain-containing protein</fullName>
    </submittedName>
</protein>
<feature type="domain" description="F-box" evidence="1">
    <location>
        <begin position="5"/>
        <end position="54"/>
    </location>
</feature>
<reference evidence="3" key="1">
    <citation type="submission" date="2016-11" db="UniProtKB">
        <authorList>
            <consortium name="WormBaseParasite"/>
        </authorList>
    </citation>
    <scope>IDENTIFICATION</scope>
</reference>
<name>A0A1I7T293_9PELO</name>
<evidence type="ECO:0000313" key="2">
    <source>
        <dbReference type="Proteomes" id="UP000095282"/>
    </source>
</evidence>
<proteinExistence type="predicted"/>
<keyword evidence="2" id="KW-1185">Reference proteome</keyword>
<dbReference type="PANTHER" id="PTHR21503:SF8">
    <property type="entry name" value="F-BOX ASSOCIATED DOMAIN-CONTAINING PROTEIN-RELATED"/>
    <property type="match status" value="1"/>
</dbReference>
<dbReference type="PANTHER" id="PTHR21503">
    <property type="entry name" value="F-BOX-CONTAINING HYPOTHETICAL PROTEIN C.ELEGANS"/>
    <property type="match status" value="1"/>
</dbReference>
<dbReference type="WBParaSite" id="Csp11.Scaffold476.g1726.t1">
    <property type="protein sequence ID" value="Csp11.Scaffold476.g1726.t1"/>
    <property type="gene ID" value="Csp11.Scaffold476.g1726"/>
</dbReference>
<dbReference type="InterPro" id="IPR001810">
    <property type="entry name" value="F-box_dom"/>
</dbReference>
<dbReference type="Proteomes" id="UP000095282">
    <property type="component" value="Unplaced"/>
</dbReference>
<dbReference type="AlphaFoldDB" id="A0A1I7T293"/>
<dbReference type="PROSITE" id="PS50181">
    <property type="entry name" value="FBOX"/>
    <property type="match status" value="1"/>
</dbReference>
<sequence length="334" mass="38743">MEPAHFPLLKLPYLALKEVIDGIVLAQIVSLAFYNKNIRSLVEKRKNETVKIKVTHNGFRSEVEVQFEDGSVMDNRFISNSPFRNRKNPFRIGEYHYHISSVPEYSIIYIGESQRLPTSVFIDSLIQMFISSKIDMKIDYDRELTDHLHECESLLYVHHLEIGGSLKRLKNLLDRFGKEKIFKIEDEQAKLLRNEIYLREDSIDEWLDEVMEIDCRKLKLTSVLSTNRDQTVNSLLINWKSGADLCFRHLSIVIPIPHEGPPTSDDVFNGIGDVSNWNDNGKTRRFHQKHLGELVFGGDLRRDDGMCASVFTYSEGEIQSPSNVFLHFIIWNKL</sequence>